<feature type="compositionally biased region" description="Basic and acidic residues" evidence="1">
    <location>
        <begin position="12"/>
        <end position="40"/>
    </location>
</feature>
<reference evidence="2" key="2">
    <citation type="journal article" date="2015" name="Data Brief">
        <title>Shoot transcriptome of the giant reed, Arundo donax.</title>
        <authorList>
            <person name="Barrero R.A."/>
            <person name="Guerrero F.D."/>
            <person name="Moolhuijzen P."/>
            <person name="Goolsby J.A."/>
            <person name="Tidwell J."/>
            <person name="Bellgard S.E."/>
            <person name="Bellgard M.I."/>
        </authorList>
    </citation>
    <scope>NUCLEOTIDE SEQUENCE</scope>
    <source>
        <tissue evidence="2">Shoot tissue taken approximately 20 cm above the soil surface</tissue>
    </source>
</reference>
<accession>A0A0A9EA43</accession>
<evidence type="ECO:0000313" key="2">
    <source>
        <dbReference type="EMBL" id="JAD92862.1"/>
    </source>
</evidence>
<dbReference type="EMBL" id="GBRH01205033">
    <property type="protein sequence ID" value="JAD92862.1"/>
    <property type="molecule type" value="Transcribed_RNA"/>
</dbReference>
<feature type="region of interest" description="Disordered" evidence="1">
    <location>
        <begin position="1"/>
        <end position="56"/>
    </location>
</feature>
<protein>
    <submittedName>
        <fullName evidence="2">Uncharacterized protein</fullName>
    </submittedName>
</protein>
<sequence length="56" mass="6531">MTRQNNPQVSTHWREKKEDMESVAHNQSKEHVPPRREGTPRTRGSIQASYVGLPYK</sequence>
<reference evidence="2" key="1">
    <citation type="submission" date="2014-09" db="EMBL/GenBank/DDBJ databases">
        <authorList>
            <person name="Magalhaes I.L.F."/>
            <person name="Oliveira U."/>
            <person name="Santos F.R."/>
            <person name="Vidigal T.H.D.A."/>
            <person name="Brescovit A.D."/>
            <person name="Santos A.J."/>
        </authorList>
    </citation>
    <scope>NUCLEOTIDE SEQUENCE</scope>
    <source>
        <tissue evidence="2">Shoot tissue taken approximately 20 cm above the soil surface</tissue>
    </source>
</reference>
<organism evidence="2">
    <name type="scientific">Arundo donax</name>
    <name type="common">Giant reed</name>
    <name type="synonym">Donax arundinaceus</name>
    <dbReference type="NCBI Taxonomy" id="35708"/>
    <lineage>
        <taxon>Eukaryota</taxon>
        <taxon>Viridiplantae</taxon>
        <taxon>Streptophyta</taxon>
        <taxon>Embryophyta</taxon>
        <taxon>Tracheophyta</taxon>
        <taxon>Spermatophyta</taxon>
        <taxon>Magnoliopsida</taxon>
        <taxon>Liliopsida</taxon>
        <taxon>Poales</taxon>
        <taxon>Poaceae</taxon>
        <taxon>PACMAD clade</taxon>
        <taxon>Arundinoideae</taxon>
        <taxon>Arundineae</taxon>
        <taxon>Arundo</taxon>
    </lineage>
</organism>
<feature type="compositionally biased region" description="Polar residues" evidence="1">
    <location>
        <begin position="1"/>
        <end position="11"/>
    </location>
</feature>
<name>A0A0A9EA43_ARUDO</name>
<dbReference type="AlphaFoldDB" id="A0A0A9EA43"/>
<proteinExistence type="predicted"/>
<evidence type="ECO:0000256" key="1">
    <source>
        <dbReference type="SAM" id="MobiDB-lite"/>
    </source>
</evidence>